<evidence type="ECO:0000256" key="1">
    <source>
        <dbReference type="SAM" id="MobiDB-lite"/>
    </source>
</evidence>
<dbReference type="SUPFAM" id="SSF52540">
    <property type="entry name" value="P-loop containing nucleoside triphosphate hydrolases"/>
    <property type="match status" value="1"/>
</dbReference>
<comment type="caution">
    <text evidence="3">The sequence shown here is derived from an EMBL/GenBank/DDBJ whole genome shotgun (WGS) entry which is preliminary data.</text>
</comment>
<protein>
    <recommendedName>
        <fullName evidence="2">AAA+ ATPase domain-containing protein</fullName>
    </recommendedName>
</protein>
<accession>A0A4V2PIH2</accession>
<dbReference type="Gene3D" id="3.40.50.300">
    <property type="entry name" value="P-loop containing nucleotide triphosphate hydrolases"/>
    <property type="match status" value="1"/>
</dbReference>
<evidence type="ECO:0000313" key="3">
    <source>
        <dbReference type="EMBL" id="TCK24576.1"/>
    </source>
</evidence>
<evidence type="ECO:0000259" key="2">
    <source>
        <dbReference type="SMART" id="SM00382"/>
    </source>
</evidence>
<organism evidence="3 4">
    <name type="scientific">Pseudonocardia endophytica</name>
    <dbReference type="NCBI Taxonomy" id="401976"/>
    <lineage>
        <taxon>Bacteria</taxon>
        <taxon>Bacillati</taxon>
        <taxon>Actinomycetota</taxon>
        <taxon>Actinomycetes</taxon>
        <taxon>Pseudonocardiales</taxon>
        <taxon>Pseudonocardiaceae</taxon>
        <taxon>Pseudonocardia</taxon>
    </lineage>
</organism>
<feature type="region of interest" description="Disordered" evidence="1">
    <location>
        <begin position="207"/>
        <end position="235"/>
    </location>
</feature>
<dbReference type="InterPro" id="IPR003593">
    <property type="entry name" value="AAA+_ATPase"/>
</dbReference>
<dbReference type="InterPro" id="IPR027417">
    <property type="entry name" value="P-loop_NTPase"/>
</dbReference>
<keyword evidence="4" id="KW-1185">Reference proteome</keyword>
<dbReference type="RefSeq" id="WP_207908545.1">
    <property type="nucleotide sequence ID" value="NZ_SMFZ01000001.1"/>
</dbReference>
<sequence length="235" mass="24143">MRLTARGVGVDGPHGTLLEPTDVDVARGDAVLVAGMPGTGHTALALALGGRMAPHRGRVLVDGADDPAALRRRVAVVDTPGVSEPEPALTLGTVVGEELAMAGRRAWRRQVADWLGQRAAGEWSGRRFEDVPADVRIDLMLALAATRPAVDVVVLTGPDRHGGSPHTWWRMARNCASTGYAVVVTCADTSAAVLDVPCFRIGAGTAEGGPGHDGIAEAPAGGDGPDDESTVGGRS</sequence>
<dbReference type="EMBL" id="SMFZ01000001">
    <property type="protein sequence ID" value="TCK24576.1"/>
    <property type="molecule type" value="Genomic_DNA"/>
</dbReference>
<reference evidence="3 4" key="1">
    <citation type="submission" date="2019-03" db="EMBL/GenBank/DDBJ databases">
        <title>Sequencing the genomes of 1000 actinobacteria strains.</title>
        <authorList>
            <person name="Klenk H.-P."/>
        </authorList>
    </citation>
    <scope>NUCLEOTIDE SEQUENCE [LARGE SCALE GENOMIC DNA]</scope>
    <source>
        <strain evidence="3 4">DSM 44969</strain>
    </source>
</reference>
<evidence type="ECO:0000313" key="4">
    <source>
        <dbReference type="Proteomes" id="UP000295560"/>
    </source>
</evidence>
<name>A0A4V2PIH2_PSEEN</name>
<dbReference type="CDD" id="cd00267">
    <property type="entry name" value="ABC_ATPase"/>
    <property type="match status" value="1"/>
</dbReference>
<dbReference type="Proteomes" id="UP000295560">
    <property type="component" value="Unassembled WGS sequence"/>
</dbReference>
<dbReference type="SMART" id="SM00382">
    <property type="entry name" value="AAA"/>
    <property type="match status" value="1"/>
</dbReference>
<gene>
    <name evidence="3" type="ORF">EV378_0350</name>
</gene>
<feature type="domain" description="AAA+ ATPase" evidence="2">
    <location>
        <begin position="27"/>
        <end position="207"/>
    </location>
</feature>
<proteinExistence type="predicted"/>
<dbReference type="AlphaFoldDB" id="A0A4V2PIH2"/>